<feature type="domain" description="DUF6314" evidence="1">
    <location>
        <begin position="38"/>
        <end position="159"/>
    </location>
</feature>
<dbReference type="EMBL" id="JAEDAH010000058">
    <property type="protein sequence ID" value="MCA6064186.1"/>
    <property type="molecule type" value="Genomic_DNA"/>
</dbReference>
<organism evidence="2 3">
    <name type="scientific">Thalassolituus marinus</name>
    <dbReference type="NCBI Taxonomy" id="671053"/>
    <lineage>
        <taxon>Bacteria</taxon>
        <taxon>Pseudomonadati</taxon>
        <taxon>Pseudomonadota</taxon>
        <taxon>Gammaproteobacteria</taxon>
        <taxon>Oceanospirillales</taxon>
        <taxon>Oceanospirillaceae</taxon>
        <taxon>Thalassolituus</taxon>
    </lineage>
</organism>
<dbReference type="Proteomes" id="UP000714380">
    <property type="component" value="Unassembled WGS sequence"/>
</dbReference>
<comment type="caution">
    <text evidence="2">The sequence shown here is derived from an EMBL/GenBank/DDBJ whole genome shotgun (WGS) entry which is preliminary data.</text>
</comment>
<dbReference type="Pfam" id="PF19834">
    <property type="entry name" value="DUF6314"/>
    <property type="match status" value="1"/>
</dbReference>
<evidence type="ECO:0000313" key="3">
    <source>
        <dbReference type="Proteomes" id="UP000714380"/>
    </source>
</evidence>
<sequence>MATEAGGSMQQSEQRIQRLWALLHTIDAFSYTSRPGPDSRSGWQGEGRGRVTCERISADELHFVEQGQFSLHGGMTVDMQNRYIWQKTTSGIRLSHGRRGEPVFLFELLPADENQWQSAQDHLCINDLYSGELVENSKGFTLQWRITGPKKDEHLFYQYSADNL</sequence>
<name>A0ABS7ZUW1_9GAMM</name>
<dbReference type="InterPro" id="IPR045632">
    <property type="entry name" value="DUF6314"/>
</dbReference>
<reference evidence="2 3" key="1">
    <citation type="submission" date="2020-12" db="EMBL/GenBank/DDBJ databases">
        <title>Novel Thalassolituus-related marine hydrocarbonoclastic bacteria mediated algae-derived hydrocarbons mineralization in twilight zone of the northern South China Sea.</title>
        <authorList>
            <person name="Dong C."/>
        </authorList>
    </citation>
    <scope>NUCLEOTIDE SEQUENCE [LARGE SCALE GENOMIC DNA]</scope>
    <source>
        <strain evidence="2 3">IMCC1826</strain>
    </source>
</reference>
<keyword evidence="3" id="KW-1185">Reference proteome</keyword>
<gene>
    <name evidence="2" type="ORF">I9W95_11270</name>
</gene>
<dbReference type="RefSeq" id="WP_225674915.1">
    <property type="nucleotide sequence ID" value="NZ_JAEDAH010000058.1"/>
</dbReference>
<evidence type="ECO:0000259" key="1">
    <source>
        <dbReference type="Pfam" id="PF19834"/>
    </source>
</evidence>
<accession>A0ABS7ZUW1</accession>
<evidence type="ECO:0000313" key="2">
    <source>
        <dbReference type="EMBL" id="MCA6064186.1"/>
    </source>
</evidence>
<protein>
    <recommendedName>
        <fullName evidence="1">DUF6314 domain-containing protein</fullName>
    </recommendedName>
</protein>
<proteinExistence type="predicted"/>